<proteinExistence type="predicted"/>
<protein>
    <submittedName>
        <fullName evidence="2">Uncharacterized protein</fullName>
    </submittedName>
</protein>
<feature type="region of interest" description="Disordered" evidence="1">
    <location>
        <begin position="50"/>
        <end position="88"/>
    </location>
</feature>
<feature type="compositionally biased region" description="Basic and acidic residues" evidence="1">
    <location>
        <begin position="440"/>
        <end position="453"/>
    </location>
</feature>
<sequence length="591" mass="64862">MDLSVPASTWAQRSPCAAMNKTATAPSTGMRHAPAIRSLQSRFEDHIPRSALPHSLPRRSQPSSTSNSSRELSAASTNLWSEPMMPQTRDSSCTYSCVATSPIPKKARSSGQLSLQPQSSFPIFCVHLKRAVHRHNGCSNMSGGHAARGDDGRLFTTQPITHQEARHNQSRGVPVVRLIAPVEPVPLAASSLYSPFSLAACSLPAKTPNSKSEISLLYRTPKKHSERVSIKASSAKTDGRASSRENFEASPVGPPRRSLRHIAGKADHNNAKSEETRYVLHHNDTLPTSRPRKTVADLRTIFDNPGQSLVSMPGTYFVQPLHARSLNSTSRHSIQTQSSRLKPSYIKTPTNQQHVSSRSSPAKSRTGQLEAQSVETLHQAVPTNDVSRNTKPAGASVKRHAFGSIPRSRLRAFINAKRQSGAWRRISSHMHSRGQSDSVPSDHENDTPDDTRSHATALLLEHADNSRNISSSSTQIIHRSRENMHTTPNTSPPTTKRYGIDMPRAEAVYNPPNNQKENRFRNWSWGHRGPGKASAGSTGLSEKESCTGERTIPGYGLARPTIVQSQCDLLQPKPVRAEDIMQITSFCEQNH</sequence>
<keyword evidence="3" id="KW-1185">Reference proteome</keyword>
<name>S3C3L6_OPHP1</name>
<evidence type="ECO:0000256" key="1">
    <source>
        <dbReference type="SAM" id="MobiDB-lite"/>
    </source>
</evidence>
<feature type="compositionally biased region" description="Polar residues" evidence="1">
    <location>
        <begin position="485"/>
        <end position="494"/>
    </location>
</feature>
<gene>
    <name evidence="2" type="ORF">F503_00897</name>
</gene>
<feature type="compositionally biased region" description="Low complexity" evidence="1">
    <location>
        <begin position="58"/>
        <end position="70"/>
    </location>
</feature>
<accession>S3C3L6</accession>
<feature type="region of interest" description="Disordered" evidence="1">
    <location>
        <begin position="423"/>
        <end position="554"/>
    </location>
</feature>
<evidence type="ECO:0000313" key="3">
    <source>
        <dbReference type="Proteomes" id="UP000016923"/>
    </source>
</evidence>
<feature type="region of interest" description="Disordered" evidence="1">
    <location>
        <begin position="326"/>
        <end position="370"/>
    </location>
</feature>
<feature type="region of interest" description="Disordered" evidence="1">
    <location>
        <begin position="1"/>
        <end position="31"/>
    </location>
</feature>
<dbReference type="VEuPathDB" id="FungiDB:F503_00897"/>
<organism evidence="2 3">
    <name type="scientific">Ophiostoma piceae (strain UAMH 11346)</name>
    <name type="common">Sap stain fungus</name>
    <dbReference type="NCBI Taxonomy" id="1262450"/>
    <lineage>
        <taxon>Eukaryota</taxon>
        <taxon>Fungi</taxon>
        <taxon>Dikarya</taxon>
        <taxon>Ascomycota</taxon>
        <taxon>Pezizomycotina</taxon>
        <taxon>Sordariomycetes</taxon>
        <taxon>Sordariomycetidae</taxon>
        <taxon>Ophiostomatales</taxon>
        <taxon>Ophiostomataceae</taxon>
        <taxon>Ophiostoma</taxon>
    </lineage>
</organism>
<dbReference type="Proteomes" id="UP000016923">
    <property type="component" value="Unassembled WGS sequence"/>
</dbReference>
<reference evidence="2 3" key="1">
    <citation type="journal article" date="2013" name="BMC Genomics">
        <title>The genome and transcriptome of the pine saprophyte Ophiostoma piceae, and a comparison with the bark beetle-associated pine pathogen Grosmannia clavigera.</title>
        <authorList>
            <person name="Haridas S."/>
            <person name="Wang Y."/>
            <person name="Lim L."/>
            <person name="Massoumi Alamouti S."/>
            <person name="Jackman S."/>
            <person name="Docking R."/>
            <person name="Robertson G."/>
            <person name="Birol I."/>
            <person name="Bohlmann J."/>
            <person name="Breuil C."/>
        </authorList>
    </citation>
    <scope>NUCLEOTIDE SEQUENCE [LARGE SCALE GENOMIC DNA]</scope>
    <source>
        <strain evidence="2 3">UAMH 11346</strain>
    </source>
</reference>
<feature type="compositionally biased region" description="Polar residues" evidence="1">
    <location>
        <begin position="1"/>
        <end position="12"/>
    </location>
</feature>
<dbReference type="AlphaFoldDB" id="S3C3L6"/>
<feature type="region of interest" description="Disordered" evidence="1">
    <location>
        <begin position="225"/>
        <end position="274"/>
    </location>
</feature>
<feature type="compositionally biased region" description="Basic and acidic residues" evidence="1">
    <location>
        <begin position="264"/>
        <end position="274"/>
    </location>
</feature>
<dbReference type="EMBL" id="KE148149">
    <property type="protein sequence ID" value="EPE08114.1"/>
    <property type="molecule type" value="Genomic_DNA"/>
</dbReference>
<dbReference type="HOGENOM" id="CLU_461579_0_0_1"/>
<feature type="compositionally biased region" description="Polar residues" evidence="1">
    <location>
        <begin position="466"/>
        <end position="477"/>
    </location>
</feature>
<evidence type="ECO:0000313" key="2">
    <source>
        <dbReference type="EMBL" id="EPE08114.1"/>
    </source>
</evidence>
<feature type="compositionally biased region" description="Basic and acidic residues" evidence="1">
    <location>
        <begin position="237"/>
        <end position="247"/>
    </location>
</feature>